<dbReference type="SMART" id="SM00220">
    <property type="entry name" value="S_TKc"/>
    <property type="match status" value="1"/>
</dbReference>
<dbReference type="PROSITE" id="PS00108">
    <property type="entry name" value="PROTEIN_KINASE_ST"/>
    <property type="match status" value="1"/>
</dbReference>
<dbReference type="GO" id="GO:0005524">
    <property type="term" value="F:ATP binding"/>
    <property type="evidence" value="ECO:0007669"/>
    <property type="project" value="UniProtKB-KW"/>
</dbReference>
<evidence type="ECO:0000313" key="5">
    <source>
        <dbReference type="EMBL" id="QHT09018.1"/>
    </source>
</evidence>
<dbReference type="EMBL" id="MN739505">
    <property type="protein sequence ID" value="QHT09018.1"/>
    <property type="molecule type" value="Genomic_DNA"/>
</dbReference>
<dbReference type="PANTHER" id="PTHR11909">
    <property type="entry name" value="CASEIN KINASE-RELATED"/>
    <property type="match status" value="1"/>
</dbReference>
<dbReference type="AlphaFoldDB" id="A0A6C0CWY2"/>
<evidence type="ECO:0000256" key="1">
    <source>
        <dbReference type="ARBA" id="ARBA00012513"/>
    </source>
</evidence>
<dbReference type="EC" id="2.7.11.1" evidence="1"/>
<dbReference type="InterPro" id="IPR011009">
    <property type="entry name" value="Kinase-like_dom_sf"/>
</dbReference>
<accession>A0A6C0CWY2</accession>
<keyword evidence="3" id="KW-0067">ATP-binding</keyword>
<dbReference type="PROSITE" id="PS50011">
    <property type="entry name" value="PROTEIN_KINASE_DOM"/>
    <property type="match status" value="1"/>
</dbReference>
<evidence type="ECO:0000259" key="4">
    <source>
        <dbReference type="PROSITE" id="PS50011"/>
    </source>
</evidence>
<dbReference type="InterPro" id="IPR000719">
    <property type="entry name" value="Prot_kinase_dom"/>
</dbReference>
<name>A0A6C0CWY2_9ZZZZ</name>
<feature type="domain" description="Protein kinase" evidence="4">
    <location>
        <begin position="7"/>
        <end position="271"/>
    </location>
</feature>
<dbReference type="PROSITE" id="PS00107">
    <property type="entry name" value="PROTEIN_KINASE_ATP"/>
    <property type="match status" value="1"/>
</dbReference>
<evidence type="ECO:0000256" key="2">
    <source>
        <dbReference type="ARBA" id="ARBA00022741"/>
    </source>
</evidence>
<proteinExistence type="predicted"/>
<dbReference type="SUPFAM" id="SSF56112">
    <property type="entry name" value="Protein kinase-like (PK-like)"/>
    <property type="match status" value="1"/>
</dbReference>
<sequence>MQLINDYKLINKIGKGSYGEVWKATHIYKKKHVAVKIEKKSSKNTLKYETTILRYLKSLDTVVNIKYYGETVSYNYLIMELLDNQIDEFYSKSVLKEMNRKGLIRKLGLQMLICIKNIHLHGIIHRDIKPGNFLMENEKIKLIDFGLSKQYIDKNGYHKSNKKHETITGTLRYVSKNIHNGEEPSRRDDIISMVYILFYLYLGNLPWQGLKIINLKEKEKEILKLKKNFLYIMRENIEIPIKLIELLEYAENLSYQEEPDYEFISFLLKTL</sequence>
<organism evidence="5">
    <name type="scientific">viral metagenome</name>
    <dbReference type="NCBI Taxonomy" id="1070528"/>
    <lineage>
        <taxon>unclassified sequences</taxon>
        <taxon>metagenomes</taxon>
        <taxon>organismal metagenomes</taxon>
    </lineage>
</organism>
<dbReference type="InterPro" id="IPR008271">
    <property type="entry name" value="Ser/Thr_kinase_AS"/>
</dbReference>
<dbReference type="Pfam" id="PF00069">
    <property type="entry name" value="Pkinase"/>
    <property type="match status" value="1"/>
</dbReference>
<dbReference type="Gene3D" id="1.10.510.10">
    <property type="entry name" value="Transferase(Phosphotransferase) domain 1"/>
    <property type="match status" value="1"/>
</dbReference>
<reference evidence="5" key="1">
    <citation type="journal article" date="2020" name="Nature">
        <title>Giant virus diversity and host interactions through global metagenomics.</title>
        <authorList>
            <person name="Schulz F."/>
            <person name="Roux S."/>
            <person name="Paez-Espino D."/>
            <person name="Jungbluth S."/>
            <person name="Walsh D.A."/>
            <person name="Denef V.J."/>
            <person name="McMahon K.D."/>
            <person name="Konstantinidis K.T."/>
            <person name="Eloe-Fadrosh E.A."/>
            <person name="Kyrpides N.C."/>
            <person name="Woyke T."/>
        </authorList>
    </citation>
    <scope>NUCLEOTIDE SEQUENCE</scope>
    <source>
        <strain evidence="5">GVMAG-M-3300023109-53</strain>
    </source>
</reference>
<keyword evidence="2" id="KW-0547">Nucleotide-binding</keyword>
<protein>
    <recommendedName>
        <fullName evidence="1">non-specific serine/threonine protein kinase</fullName>
        <ecNumber evidence="1">2.7.11.1</ecNumber>
    </recommendedName>
</protein>
<dbReference type="InterPro" id="IPR017441">
    <property type="entry name" value="Protein_kinase_ATP_BS"/>
</dbReference>
<dbReference type="InterPro" id="IPR050235">
    <property type="entry name" value="CK1_Ser-Thr_kinase"/>
</dbReference>
<evidence type="ECO:0000256" key="3">
    <source>
        <dbReference type="ARBA" id="ARBA00022840"/>
    </source>
</evidence>
<dbReference type="GO" id="GO:0004674">
    <property type="term" value="F:protein serine/threonine kinase activity"/>
    <property type="evidence" value="ECO:0007669"/>
    <property type="project" value="UniProtKB-EC"/>
</dbReference>